<proteinExistence type="predicted"/>
<feature type="domain" description="NAD-dependent epimerase/dehydratase" evidence="3">
    <location>
        <begin position="4"/>
        <end position="203"/>
    </location>
</feature>
<gene>
    <name evidence="4" type="primary">denD</name>
    <name evidence="4" type="ORF">ABFY20_16485</name>
</gene>
<accession>A0AB39BEJ8</accession>
<evidence type="ECO:0000259" key="3">
    <source>
        <dbReference type="Pfam" id="PF01370"/>
    </source>
</evidence>
<dbReference type="InterPro" id="IPR036291">
    <property type="entry name" value="NAD(P)-bd_dom_sf"/>
</dbReference>
<dbReference type="PANTHER" id="PTHR43103">
    <property type="entry name" value="NUCLEOSIDE-DIPHOSPHATE-SUGAR EPIMERASE"/>
    <property type="match status" value="1"/>
</dbReference>
<name>A0AB39BEJ8_9MICO</name>
<dbReference type="SUPFAM" id="SSF51735">
    <property type="entry name" value="NAD(P)-binding Rossmann-fold domains"/>
    <property type="match status" value="1"/>
</dbReference>
<keyword evidence="2" id="KW-0119">Carbohydrate metabolism</keyword>
<dbReference type="AlphaFoldDB" id="A0AB39BEJ8"/>
<dbReference type="RefSeq" id="WP_368497308.1">
    <property type="nucleotide sequence ID" value="NZ_CP162511.1"/>
</dbReference>
<protein>
    <submittedName>
        <fullName evidence="4">D-erythronate dehydrogenase</fullName>
        <ecNumber evidence="4">1.1.1.410</ecNumber>
    </submittedName>
</protein>
<reference evidence="4" key="1">
    <citation type="submission" date="2024-05" db="EMBL/GenBank/DDBJ databases">
        <title>Herbiconiux sp. A18JL235.</title>
        <authorList>
            <person name="Zhang G."/>
        </authorList>
    </citation>
    <scope>NUCLEOTIDE SEQUENCE</scope>
    <source>
        <strain evidence="4">A18JL235</strain>
    </source>
</reference>
<dbReference type="PANTHER" id="PTHR43103:SF3">
    <property type="entry name" value="ADP-L-GLYCERO-D-MANNO-HEPTOSE-6-EPIMERASE"/>
    <property type="match status" value="1"/>
</dbReference>
<dbReference type="Gene3D" id="3.90.25.10">
    <property type="entry name" value="UDP-galactose 4-epimerase, domain 1"/>
    <property type="match status" value="1"/>
</dbReference>
<dbReference type="Pfam" id="PF01370">
    <property type="entry name" value="Epimerase"/>
    <property type="match status" value="1"/>
</dbReference>
<dbReference type="EC" id="1.1.1.410" evidence="4"/>
<evidence type="ECO:0000313" key="4">
    <source>
        <dbReference type="EMBL" id="XDI04915.1"/>
    </source>
</evidence>
<dbReference type="InterPro" id="IPR050005">
    <property type="entry name" value="DenD"/>
</dbReference>
<keyword evidence="4" id="KW-0560">Oxidoreductase</keyword>
<dbReference type="InterPro" id="IPR001509">
    <property type="entry name" value="Epimerase_deHydtase"/>
</dbReference>
<sequence>MKTLITGGAGFLGDRLARALLSSGEVTVAGETSPLTGLTVVDRVPPRPDLAGDHRVTAVVGDLGEALAAGVLEGIDLVFHLAAVVSSEAERDFDLGMRVNLAATMDLLEACRAQATPPRLVFTSSLAVFGSTDALPLPPVITDETLPTPQSSYGIQKFIGEQLVADYARRGLVPARTVRLMTVAVRPGAPNAAASSFLSGIVREPLAGVASNSPVPPETLVALSSPGRTVDGLLLAAAATDADWGPHTALTLPALTVSVGEMVAALERVAGPDAAALVGWEPDEAVARIVTSWPSRFDSARARRLGLTPDPDFDTIVGAYLDENGTRSTA</sequence>
<evidence type="ECO:0000256" key="2">
    <source>
        <dbReference type="ARBA" id="ARBA00023277"/>
    </source>
</evidence>
<dbReference type="Gene3D" id="3.40.50.720">
    <property type="entry name" value="NAD(P)-binding Rossmann-like Domain"/>
    <property type="match status" value="1"/>
</dbReference>
<keyword evidence="1" id="KW-0521">NADP</keyword>
<dbReference type="GO" id="GO:0016491">
    <property type="term" value="F:oxidoreductase activity"/>
    <property type="evidence" value="ECO:0007669"/>
    <property type="project" value="UniProtKB-KW"/>
</dbReference>
<dbReference type="EMBL" id="CP162511">
    <property type="protein sequence ID" value="XDI04915.1"/>
    <property type="molecule type" value="Genomic_DNA"/>
</dbReference>
<evidence type="ECO:0000256" key="1">
    <source>
        <dbReference type="ARBA" id="ARBA00022857"/>
    </source>
</evidence>
<organism evidence="4">
    <name type="scientific">Herbiconiux sp. A18JL235</name>
    <dbReference type="NCBI Taxonomy" id="3152363"/>
    <lineage>
        <taxon>Bacteria</taxon>
        <taxon>Bacillati</taxon>
        <taxon>Actinomycetota</taxon>
        <taxon>Actinomycetes</taxon>
        <taxon>Micrococcales</taxon>
        <taxon>Microbacteriaceae</taxon>
        <taxon>Herbiconiux</taxon>
    </lineage>
</organism>
<dbReference type="NCBIfam" id="NF043036">
    <property type="entry name" value="ErythonDh"/>
    <property type="match status" value="1"/>
</dbReference>